<accession>A0A4Z2CK81</accession>
<comment type="caution">
    <text evidence="2">The sequence shown here is derived from an EMBL/GenBank/DDBJ whole genome shotgun (WGS) entry which is preliminary data.</text>
</comment>
<feature type="non-terminal residue" evidence="2">
    <location>
        <position position="164"/>
    </location>
</feature>
<keyword evidence="3" id="KW-1185">Reference proteome</keyword>
<dbReference type="Proteomes" id="UP000311919">
    <property type="component" value="Unassembled WGS sequence"/>
</dbReference>
<sequence length="164" mass="17808">MCTVQPGGAVCRGNQQAGTEGAPHPLTGYTHLRRKKKKQARRRRPEPGAACFSEALVLIRKIDDDIPAEPKQSPRCGQVEVKPAISHKYRAGPMFRRAFQGRVSTGGSGLCYVTEDLDKGEAGSAVFPCSPAVKLLFISWSQNVTVAKPGRLIQGLQRPQLCNP</sequence>
<feature type="compositionally biased region" description="Basic residues" evidence="1">
    <location>
        <begin position="31"/>
        <end position="44"/>
    </location>
</feature>
<evidence type="ECO:0000313" key="2">
    <source>
        <dbReference type="EMBL" id="TNN04611.1"/>
    </source>
</evidence>
<evidence type="ECO:0000256" key="1">
    <source>
        <dbReference type="SAM" id="MobiDB-lite"/>
    </source>
</evidence>
<reference evidence="2 3" key="1">
    <citation type="submission" date="2019-03" db="EMBL/GenBank/DDBJ databases">
        <title>An improved genome assembly of the fluke Schistosoma japonicum.</title>
        <authorList>
            <person name="Hu W."/>
            <person name="Luo F."/>
            <person name="Yin M."/>
            <person name="Mo X."/>
            <person name="Sun C."/>
            <person name="Wu Q."/>
            <person name="Zhu B."/>
            <person name="Xiang M."/>
            <person name="Wang J."/>
            <person name="Wang Y."/>
            <person name="Zhang T."/>
            <person name="Xu B."/>
            <person name="Zheng H."/>
            <person name="Feng Z."/>
        </authorList>
    </citation>
    <scope>NUCLEOTIDE SEQUENCE [LARGE SCALE GENOMIC DNA]</scope>
    <source>
        <strain evidence="2">HuSjv2</strain>
        <tissue evidence="2">Worms</tissue>
    </source>
</reference>
<organism evidence="2 3">
    <name type="scientific">Schistosoma japonicum</name>
    <name type="common">Blood fluke</name>
    <dbReference type="NCBI Taxonomy" id="6182"/>
    <lineage>
        <taxon>Eukaryota</taxon>
        <taxon>Metazoa</taxon>
        <taxon>Spiralia</taxon>
        <taxon>Lophotrochozoa</taxon>
        <taxon>Platyhelminthes</taxon>
        <taxon>Trematoda</taxon>
        <taxon>Digenea</taxon>
        <taxon>Strigeidida</taxon>
        <taxon>Schistosomatoidea</taxon>
        <taxon>Schistosomatidae</taxon>
        <taxon>Schistosoma</taxon>
    </lineage>
</organism>
<name>A0A4Z2CK81_SCHJA</name>
<dbReference type="AlphaFoldDB" id="A0A4Z2CK81"/>
<gene>
    <name evidence="2" type="ORF">EWB00_000900</name>
</gene>
<protein>
    <submittedName>
        <fullName evidence="2">Uncharacterized protein</fullName>
    </submittedName>
</protein>
<proteinExistence type="predicted"/>
<feature type="region of interest" description="Disordered" evidence="1">
    <location>
        <begin position="12"/>
        <end position="48"/>
    </location>
</feature>
<evidence type="ECO:0000313" key="3">
    <source>
        <dbReference type="Proteomes" id="UP000311919"/>
    </source>
</evidence>
<dbReference type="EMBL" id="SKCS01001303">
    <property type="protein sequence ID" value="TNN04611.1"/>
    <property type="molecule type" value="Genomic_DNA"/>
</dbReference>